<evidence type="ECO:0000313" key="3">
    <source>
        <dbReference type="Proteomes" id="UP000027138"/>
    </source>
</evidence>
<accession>A0A067KFP1</accession>
<organism evidence="2 3">
    <name type="scientific">Jatropha curcas</name>
    <name type="common">Barbados nut</name>
    <dbReference type="NCBI Taxonomy" id="180498"/>
    <lineage>
        <taxon>Eukaryota</taxon>
        <taxon>Viridiplantae</taxon>
        <taxon>Streptophyta</taxon>
        <taxon>Embryophyta</taxon>
        <taxon>Tracheophyta</taxon>
        <taxon>Spermatophyta</taxon>
        <taxon>Magnoliopsida</taxon>
        <taxon>eudicotyledons</taxon>
        <taxon>Gunneridae</taxon>
        <taxon>Pentapetalae</taxon>
        <taxon>rosids</taxon>
        <taxon>fabids</taxon>
        <taxon>Malpighiales</taxon>
        <taxon>Euphorbiaceae</taxon>
        <taxon>Crotonoideae</taxon>
        <taxon>Jatropheae</taxon>
        <taxon>Jatropha</taxon>
    </lineage>
</organism>
<sequence length="70" mass="7130">MATSSPSGGSGSGSGSGIPRSRSTREDTAKAMVADQISQAVQSTSNLLNLMQQSSASQAPLSLYILSCEH</sequence>
<evidence type="ECO:0000256" key="1">
    <source>
        <dbReference type="SAM" id="MobiDB-lite"/>
    </source>
</evidence>
<evidence type="ECO:0000313" key="2">
    <source>
        <dbReference type="EMBL" id="KDP30649.1"/>
    </source>
</evidence>
<dbReference type="AlphaFoldDB" id="A0A067KFP1"/>
<proteinExistence type="predicted"/>
<protein>
    <submittedName>
        <fullName evidence="2">Uncharacterized protein</fullName>
    </submittedName>
</protein>
<dbReference type="Proteomes" id="UP000027138">
    <property type="component" value="Unassembled WGS sequence"/>
</dbReference>
<name>A0A067KFP1_JATCU</name>
<keyword evidence="3" id="KW-1185">Reference proteome</keyword>
<reference evidence="2 3" key="1">
    <citation type="journal article" date="2014" name="PLoS ONE">
        <title>Global Analysis of Gene Expression Profiles in Physic Nut (Jatropha curcas L.) Seedlings Exposed to Salt Stress.</title>
        <authorList>
            <person name="Zhang L."/>
            <person name="Zhang C."/>
            <person name="Wu P."/>
            <person name="Chen Y."/>
            <person name="Li M."/>
            <person name="Jiang H."/>
            <person name="Wu G."/>
        </authorList>
    </citation>
    <scope>NUCLEOTIDE SEQUENCE [LARGE SCALE GENOMIC DNA]</scope>
    <source>
        <strain evidence="3">cv. GZQX0401</strain>
        <tissue evidence="2">Young leaves</tissue>
    </source>
</reference>
<dbReference type="EMBL" id="KK914656">
    <property type="protein sequence ID" value="KDP30649.1"/>
    <property type="molecule type" value="Genomic_DNA"/>
</dbReference>
<gene>
    <name evidence="2" type="ORF">JCGZ_16214</name>
</gene>
<feature type="region of interest" description="Disordered" evidence="1">
    <location>
        <begin position="1"/>
        <end position="30"/>
    </location>
</feature>